<dbReference type="EMBL" id="JAQQFR010000001">
    <property type="protein sequence ID" value="MFL9876768.1"/>
    <property type="molecule type" value="Genomic_DNA"/>
</dbReference>
<gene>
    <name evidence="3" type="ORF">PQR63_00115</name>
</gene>
<keyword evidence="4" id="KW-1185">Reference proteome</keyword>
<organism evidence="3 4">
    <name type="scientific">Herbaspirillum rhizosphaerae</name>
    <dbReference type="NCBI Taxonomy" id="346179"/>
    <lineage>
        <taxon>Bacteria</taxon>
        <taxon>Pseudomonadati</taxon>
        <taxon>Pseudomonadota</taxon>
        <taxon>Betaproteobacteria</taxon>
        <taxon>Burkholderiales</taxon>
        <taxon>Oxalobacteraceae</taxon>
        <taxon>Herbaspirillum</taxon>
    </lineage>
</organism>
<dbReference type="Proteomes" id="UP001629214">
    <property type="component" value="Unassembled WGS sequence"/>
</dbReference>
<keyword evidence="1" id="KW-0812">Transmembrane</keyword>
<evidence type="ECO:0000313" key="4">
    <source>
        <dbReference type="Proteomes" id="UP001629214"/>
    </source>
</evidence>
<dbReference type="InterPro" id="IPR026870">
    <property type="entry name" value="Zinc_ribbon_dom"/>
</dbReference>
<reference evidence="3 4" key="1">
    <citation type="journal article" date="2024" name="Chem. Sci.">
        <title>Discovery of megapolipeptins by genome mining of a Burkholderiales bacteria collection.</title>
        <authorList>
            <person name="Paulo B.S."/>
            <person name="Recchia M.J.J."/>
            <person name="Lee S."/>
            <person name="Fergusson C.H."/>
            <person name="Romanowski S.B."/>
            <person name="Hernandez A."/>
            <person name="Krull N."/>
            <person name="Liu D.Y."/>
            <person name="Cavanagh H."/>
            <person name="Bos A."/>
            <person name="Gray C.A."/>
            <person name="Murphy B.T."/>
            <person name="Linington R.G."/>
            <person name="Eustaquio A.S."/>
        </authorList>
    </citation>
    <scope>NUCLEOTIDE SEQUENCE [LARGE SCALE GENOMIC DNA]</scope>
    <source>
        <strain evidence="3 4">RL21-008-BIB-B</strain>
    </source>
</reference>
<feature type="transmembrane region" description="Helical" evidence="1">
    <location>
        <begin position="61"/>
        <end position="83"/>
    </location>
</feature>
<proteinExistence type="predicted"/>
<evidence type="ECO:0000313" key="3">
    <source>
        <dbReference type="EMBL" id="MFL9876768.1"/>
    </source>
</evidence>
<keyword evidence="1" id="KW-1133">Transmembrane helix</keyword>
<keyword evidence="1" id="KW-0472">Membrane</keyword>
<protein>
    <submittedName>
        <fullName evidence="3">Zinc ribbon domain-containing protein</fullName>
    </submittedName>
</protein>
<comment type="caution">
    <text evidence="3">The sequence shown here is derived from an EMBL/GenBank/DDBJ whole genome shotgun (WGS) entry which is preliminary data.</text>
</comment>
<name>A0ABW8Z366_9BURK</name>
<evidence type="ECO:0000256" key="1">
    <source>
        <dbReference type="SAM" id="Phobius"/>
    </source>
</evidence>
<dbReference type="Pfam" id="PF13240">
    <property type="entry name" value="Zn_Ribbon_1"/>
    <property type="match status" value="1"/>
</dbReference>
<dbReference type="RefSeq" id="WP_408164614.1">
    <property type="nucleotide sequence ID" value="NZ_JAQQFR010000001.1"/>
</dbReference>
<accession>A0ABW8Z366</accession>
<feature type="domain" description="Zinc-ribbon" evidence="2">
    <location>
        <begin position="4"/>
        <end position="26"/>
    </location>
</feature>
<evidence type="ECO:0000259" key="2">
    <source>
        <dbReference type="Pfam" id="PF13240"/>
    </source>
</evidence>
<sequence length="383" mass="41614">MARFCTQCGVSNLDTARFCEECGTPLKAAVFATPAGAPVTLAAQEEFHAAVVPPGLTRRKLAIGAGIVAVLLVAGGGLAVWLAPESPSEASFKRAMEGYLADNAGARENLLCVTNMRYQGDSIRVAEYDAFTKKWMDALAESGVYAPAQVVRSTTGFFVQNQYVYALTEAGKPWIRNNRLCLGNSVQVTTVSGFDQVQKNGERSVAIARAQLEIKDEAPWLKQSSQRDEILQKTSKTSMQLNMPVTLVDGKWKVSQDASLLRRTEFSNGFNPFGSESSRLGRDAAASSSGGIFSKIKRWFSFGGHPLVGKWREQSGMVNFEFTSDQMIEGGTVIKARFESDGNTVKIWPEEGGGTQGLIVTMLDKDTAVIDMGLIKMKLLRVN</sequence>